<evidence type="ECO:0000259" key="2">
    <source>
        <dbReference type="PROSITE" id="PS51704"/>
    </source>
</evidence>
<dbReference type="RefSeq" id="WP_126704245.1">
    <property type="nucleotide sequence ID" value="NZ_CP034593.1"/>
</dbReference>
<gene>
    <name evidence="3" type="ORF">EJ997_08945</name>
</gene>
<reference evidence="3 4" key="1">
    <citation type="submission" date="2018-12" db="EMBL/GenBank/DDBJ databases">
        <title>Complete genome sequence of Flaviflexus sp. H23T48.</title>
        <authorList>
            <person name="Bae J.-W."/>
            <person name="Lee J.-Y."/>
        </authorList>
    </citation>
    <scope>NUCLEOTIDE SEQUENCE [LARGE SCALE GENOMIC DNA]</scope>
    <source>
        <strain evidence="3 4">H23T48</strain>
    </source>
</reference>
<dbReference type="InterPro" id="IPR030395">
    <property type="entry name" value="GP_PDE_dom"/>
</dbReference>
<dbReference type="GO" id="GO:0008081">
    <property type="term" value="F:phosphoric diester hydrolase activity"/>
    <property type="evidence" value="ECO:0007669"/>
    <property type="project" value="InterPro"/>
</dbReference>
<name>A0A3Q9G4V9_9ACTO</name>
<dbReference type="Pfam" id="PF03009">
    <property type="entry name" value="GDPD"/>
    <property type="match status" value="1"/>
</dbReference>
<dbReference type="PANTHER" id="PTHR46211:SF14">
    <property type="entry name" value="GLYCEROPHOSPHODIESTER PHOSPHODIESTERASE"/>
    <property type="match status" value="1"/>
</dbReference>
<evidence type="ECO:0000256" key="1">
    <source>
        <dbReference type="SAM" id="MobiDB-lite"/>
    </source>
</evidence>
<protein>
    <submittedName>
        <fullName evidence="3">Glycerophosphodiester phosphodiesterase</fullName>
    </submittedName>
</protein>
<dbReference type="GO" id="GO:0006629">
    <property type="term" value="P:lipid metabolic process"/>
    <property type="evidence" value="ECO:0007669"/>
    <property type="project" value="InterPro"/>
</dbReference>
<dbReference type="EMBL" id="CP034593">
    <property type="protein sequence ID" value="AZQ77442.1"/>
    <property type="molecule type" value="Genomic_DNA"/>
</dbReference>
<dbReference type="PROSITE" id="PS50007">
    <property type="entry name" value="PIPLC_X_DOMAIN"/>
    <property type="match status" value="1"/>
</dbReference>
<dbReference type="Gene3D" id="3.20.20.190">
    <property type="entry name" value="Phosphatidylinositol (PI) phosphodiesterase"/>
    <property type="match status" value="1"/>
</dbReference>
<dbReference type="SUPFAM" id="SSF51695">
    <property type="entry name" value="PLC-like phosphodiesterases"/>
    <property type="match status" value="1"/>
</dbReference>
<dbReference type="KEGG" id="flh:EJ997_08945"/>
<feature type="region of interest" description="Disordered" evidence="1">
    <location>
        <begin position="1"/>
        <end position="20"/>
    </location>
</feature>
<keyword evidence="4" id="KW-1185">Reference proteome</keyword>
<dbReference type="PANTHER" id="PTHR46211">
    <property type="entry name" value="GLYCEROPHOSPHORYL DIESTER PHOSPHODIESTERASE"/>
    <property type="match status" value="1"/>
</dbReference>
<accession>A0A3Q9G4V9</accession>
<dbReference type="PROSITE" id="PS51704">
    <property type="entry name" value="GP_PDE"/>
    <property type="match status" value="1"/>
</dbReference>
<dbReference type="AlphaFoldDB" id="A0A3Q9G4V9"/>
<dbReference type="Proteomes" id="UP000280344">
    <property type="component" value="Chromosome"/>
</dbReference>
<feature type="domain" description="GP-PDE" evidence="2">
    <location>
        <begin position="25"/>
        <end position="269"/>
    </location>
</feature>
<evidence type="ECO:0000313" key="4">
    <source>
        <dbReference type="Proteomes" id="UP000280344"/>
    </source>
</evidence>
<proteinExistence type="predicted"/>
<sequence>MSLPSVLHPTPAPDSILSRQPGARPHVIAHRGGADLAPENTLEAFAQAVAMGAHMLETDVQLSADGIAMAFHDETLDRVTDLKGPIRAYTLDELRKATVFGQCGQTGKIPTITELLDAFPEMPWAIDLKNGDSIVPLARSINQTAGAARVCVAHSWDSWLDRVRELTSPELERSLGWHELAILVACAKAGIHPPAHLVAGSWVHIGWKPGGIVLMKSKRFSDRLISMSHDLGMGVRVWTINKEKHLKRLLQQGVDGLFTDRPGLALDLVDAL</sequence>
<dbReference type="OrthoDB" id="9758957at2"/>
<organism evidence="3 4">
    <name type="scientific">Flaviflexus ciconiae</name>
    <dbReference type="NCBI Taxonomy" id="2496867"/>
    <lineage>
        <taxon>Bacteria</taxon>
        <taxon>Bacillati</taxon>
        <taxon>Actinomycetota</taxon>
        <taxon>Actinomycetes</taxon>
        <taxon>Actinomycetales</taxon>
        <taxon>Actinomycetaceae</taxon>
        <taxon>Flaviflexus</taxon>
    </lineage>
</organism>
<evidence type="ECO:0000313" key="3">
    <source>
        <dbReference type="EMBL" id="AZQ77442.1"/>
    </source>
</evidence>
<dbReference type="InterPro" id="IPR017946">
    <property type="entry name" value="PLC-like_Pdiesterase_TIM-brl"/>
</dbReference>